<keyword evidence="6 9" id="KW-0378">Hydrolase</keyword>
<evidence type="ECO:0000256" key="3">
    <source>
        <dbReference type="ARBA" id="ARBA00022525"/>
    </source>
</evidence>
<keyword evidence="3" id="KW-0964">Secreted</keyword>
<dbReference type="OMA" id="DCADFFA"/>
<evidence type="ECO:0000259" key="14">
    <source>
        <dbReference type="Pfam" id="PF06280"/>
    </source>
</evidence>
<feature type="domain" description="Peptidase S8/S53" evidence="12">
    <location>
        <begin position="160"/>
        <end position="569"/>
    </location>
</feature>
<dbReference type="PANTHER" id="PTHR43806:SF66">
    <property type="entry name" value="SERIN ENDOPEPTIDASE"/>
    <property type="match status" value="1"/>
</dbReference>
<comment type="similarity">
    <text evidence="1 9 10">Belongs to the peptidase S8 family.</text>
</comment>
<dbReference type="EMBL" id="CAFZ01000037">
    <property type="protein sequence ID" value="CCA68627.1"/>
    <property type="molecule type" value="Genomic_DNA"/>
</dbReference>
<dbReference type="PANTHER" id="PTHR43806">
    <property type="entry name" value="PEPTIDASE S8"/>
    <property type="match status" value="1"/>
</dbReference>
<keyword evidence="2" id="KW-0134">Cell wall</keyword>
<dbReference type="GO" id="GO:0016020">
    <property type="term" value="C:membrane"/>
    <property type="evidence" value="ECO:0007669"/>
    <property type="project" value="InterPro"/>
</dbReference>
<evidence type="ECO:0000259" key="13">
    <source>
        <dbReference type="Pfam" id="PF02225"/>
    </source>
</evidence>
<dbReference type="STRING" id="1109443.G4TBD4"/>
<feature type="active site" description="Charge relay system" evidence="8 9">
    <location>
        <position position="526"/>
    </location>
</feature>
<evidence type="ECO:0000256" key="4">
    <source>
        <dbReference type="ARBA" id="ARBA00022670"/>
    </source>
</evidence>
<reference evidence="15 16" key="1">
    <citation type="journal article" date="2011" name="PLoS Pathog.">
        <title>Endophytic Life Strategies Decoded by Genome and Transcriptome Analyses of the Mutualistic Root Symbiont Piriformospora indica.</title>
        <authorList>
            <person name="Zuccaro A."/>
            <person name="Lahrmann U."/>
            <person name="Guldener U."/>
            <person name="Langen G."/>
            <person name="Pfiffi S."/>
            <person name="Biedenkopf D."/>
            <person name="Wong P."/>
            <person name="Samans B."/>
            <person name="Grimm C."/>
            <person name="Basiewicz M."/>
            <person name="Murat C."/>
            <person name="Martin F."/>
            <person name="Kogel K.H."/>
        </authorList>
    </citation>
    <scope>NUCLEOTIDE SEQUENCE [LARGE SCALE GENOMIC DNA]</scope>
    <source>
        <strain evidence="15 16">DSM 11827</strain>
    </source>
</reference>
<keyword evidence="16" id="KW-1185">Reference proteome</keyword>
<evidence type="ECO:0000313" key="15">
    <source>
        <dbReference type="EMBL" id="CCA68627.1"/>
    </source>
</evidence>
<dbReference type="Gene3D" id="3.50.30.30">
    <property type="match status" value="1"/>
</dbReference>
<comment type="caution">
    <text evidence="15">The sequence shown here is derived from an EMBL/GenBank/DDBJ whole genome shotgun (WGS) entry which is preliminary data.</text>
</comment>
<dbReference type="Pfam" id="PF02225">
    <property type="entry name" value="PA"/>
    <property type="match status" value="1"/>
</dbReference>
<evidence type="ECO:0000256" key="8">
    <source>
        <dbReference type="PIRSR" id="PIRSR615500-1"/>
    </source>
</evidence>
<dbReference type="eggNOG" id="KOG4266">
    <property type="taxonomic scope" value="Eukaryota"/>
</dbReference>
<evidence type="ECO:0000256" key="2">
    <source>
        <dbReference type="ARBA" id="ARBA00022512"/>
    </source>
</evidence>
<evidence type="ECO:0000256" key="7">
    <source>
        <dbReference type="ARBA" id="ARBA00022825"/>
    </source>
</evidence>
<dbReference type="OrthoDB" id="206201at2759"/>
<dbReference type="InterPro" id="IPR034187">
    <property type="entry name" value="Peptidases_S8_5"/>
</dbReference>
<evidence type="ECO:0000259" key="12">
    <source>
        <dbReference type="Pfam" id="PF00082"/>
    </source>
</evidence>
<dbReference type="Pfam" id="PF00082">
    <property type="entry name" value="Peptidase_S8"/>
    <property type="match status" value="1"/>
</dbReference>
<dbReference type="AlphaFoldDB" id="G4TBD4"/>
<dbReference type="PROSITE" id="PS51892">
    <property type="entry name" value="SUBTILASE"/>
    <property type="match status" value="1"/>
</dbReference>
<dbReference type="InterPro" id="IPR003137">
    <property type="entry name" value="PA_domain"/>
</dbReference>
<evidence type="ECO:0000256" key="5">
    <source>
        <dbReference type="ARBA" id="ARBA00022729"/>
    </source>
</evidence>
<dbReference type="PROSITE" id="PS00138">
    <property type="entry name" value="SUBTILASE_SER"/>
    <property type="match status" value="1"/>
</dbReference>
<dbReference type="InterPro" id="IPR022398">
    <property type="entry name" value="Peptidase_S8_His-AS"/>
</dbReference>
<feature type="active site" description="Charge relay system" evidence="8 9">
    <location>
        <position position="169"/>
    </location>
</feature>
<dbReference type="InterPro" id="IPR050131">
    <property type="entry name" value="Peptidase_S8_subtilisin-like"/>
</dbReference>
<dbReference type="GO" id="GO:0004252">
    <property type="term" value="F:serine-type endopeptidase activity"/>
    <property type="evidence" value="ECO:0007669"/>
    <property type="project" value="UniProtKB-UniRule"/>
</dbReference>
<dbReference type="InterPro" id="IPR023828">
    <property type="entry name" value="Peptidase_S8_Ser-AS"/>
</dbReference>
<dbReference type="InterPro" id="IPR015500">
    <property type="entry name" value="Peptidase_S8_subtilisin-rel"/>
</dbReference>
<dbReference type="InterPro" id="IPR010435">
    <property type="entry name" value="C5a/SBT2-like_Fn3"/>
</dbReference>
<dbReference type="PROSITE" id="PS00137">
    <property type="entry name" value="SUBTILASE_HIS"/>
    <property type="match status" value="1"/>
</dbReference>
<protein>
    <submittedName>
        <fullName evidence="15">Related to subtilisin-like serine protease</fullName>
    </submittedName>
</protein>
<evidence type="ECO:0000256" key="9">
    <source>
        <dbReference type="PROSITE-ProRule" id="PRU01240"/>
    </source>
</evidence>
<dbReference type="InterPro" id="IPR013783">
    <property type="entry name" value="Ig-like_fold"/>
</dbReference>
<feature type="domain" description="PA" evidence="13">
    <location>
        <begin position="378"/>
        <end position="451"/>
    </location>
</feature>
<dbReference type="GO" id="GO:0006508">
    <property type="term" value="P:proteolysis"/>
    <property type="evidence" value="ECO:0007669"/>
    <property type="project" value="UniProtKB-KW"/>
</dbReference>
<proteinExistence type="inferred from homology"/>
<dbReference type="Pfam" id="PF06280">
    <property type="entry name" value="fn3_5"/>
    <property type="match status" value="1"/>
</dbReference>
<dbReference type="InterPro" id="IPR046450">
    <property type="entry name" value="PA_dom_sf"/>
</dbReference>
<evidence type="ECO:0000313" key="16">
    <source>
        <dbReference type="Proteomes" id="UP000007148"/>
    </source>
</evidence>
<keyword evidence="5 11" id="KW-0732">Signal</keyword>
<dbReference type="InterPro" id="IPR036852">
    <property type="entry name" value="Peptidase_S8/S53_dom_sf"/>
</dbReference>
<organism evidence="15 16">
    <name type="scientific">Serendipita indica (strain DSM 11827)</name>
    <name type="common">Root endophyte fungus</name>
    <name type="synonym">Piriformospora indica</name>
    <dbReference type="NCBI Taxonomy" id="1109443"/>
    <lineage>
        <taxon>Eukaryota</taxon>
        <taxon>Fungi</taxon>
        <taxon>Dikarya</taxon>
        <taxon>Basidiomycota</taxon>
        <taxon>Agaricomycotina</taxon>
        <taxon>Agaricomycetes</taxon>
        <taxon>Sebacinales</taxon>
        <taxon>Serendipitaceae</taxon>
        <taxon>Serendipita</taxon>
    </lineage>
</organism>
<evidence type="ECO:0000256" key="11">
    <source>
        <dbReference type="SAM" id="SignalP"/>
    </source>
</evidence>
<dbReference type="CDD" id="cd07489">
    <property type="entry name" value="Peptidases_S8_5"/>
    <property type="match status" value="1"/>
</dbReference>
<dbReference type="InParanoid" id="G4TBD4"/>
<dbReference type="SUPFAM" id="SSF52743">
    <property type="entry name" value="Subtilisin-like"/>
    <property type="match status" value="1"/>
</dbReference>
<accession>G4TBD4</accession>
<dbReference type="HOGENOM" id="CLU_003559_3_1_1"/>
<name>G4TBD4_SERID</name>
<feature type="chain" id="PRO_5003468339" evidence="11">
    <location>
        <begin position="19"/>
        <end position="909"/>
    </location>
</feature>
<sequence>MKFSLALAAYLSASIALAAKFDVHSIPRGTSKQVVPGAYVVELDPSVGISALGGSKRSVSPHSHLYEHMMKREISWTTTQEYLSDLFTGAAIRLENENDLANLASIQGIIDIRPVYLHPPPKPFDQHVVTGPNDPALPPDTFSTHIMTGVDKLHAEGRFGAGVKIGVIDTGIDYKHPALGGCLGGNCLVKSGYDFVGDAYNGTNAVIPDDDPMDCNGHGTHVTGTIAALPDNQYNISGVAYKANIAGYKVFGCEGSVADDILVAAITRAYNEGCDVITLSIGGPSGWTSGASSVVASRAAKAGRIVTIAAGNEGSSGMFYASGPSAGIDVVSVGSIDNTVIPIQHAKVSGHDDIVYYSLAPLNFTETLPVYPISKTIVADDACKPLPADTPDLSKYVVLIRRGSCPFVTKLANVADKGARIALVYNNGGSPVSFEPERIPGALIDTDAGAYLLQQYLAGSPPTISFPQSGGAGTVNNPTGGLMSSYSTYGPTFDAYLKPSVSAPGGGILSTYPLAKGAFAILSGTSMATPFVAGVAALLFEARGKNKDTARAARDLLQTTSIAVPQTRNETSLLQTASVQGAGLVNAYSMIHYQTVVTPGQLLLNDTAHFDGRKSIKITNNGKKKAVYTLLHRPAGTAQSLPAGSIQPNLYPVPLTSDFATVSMPTSVTVNPGQSKSVSIQITAPRVDASTIPVYTGYIQIASDSGETLSVTYMGIASKLRDATILDNTDEMFGFKLPALLDASGNATTSVQTYDFKGQNYPTILFRLAMGTRSLVFDLVSEATTVPGTISKRSVEDGVERRGLFSDIWNWFKGWLNGGNTSGGTYAQIKTVGGLASYEYNPRHTQSEEVDVGYSTFAIVNGTFANHTAIPNGRYKVLVRALKISGDLKKEEDYEAWLSPVMVFNATRA</sequence>
<dbReference type="Proteomes" id="UP000007148">
    <property type="component" value="Unassembled WGS sequence"/>
</dbReference>
<feature type="active site" description="Charge relay system" evidence="8 9">
    <location>
        <position position="218"/>
    </location>
</feature>
<dbReference type="InterPro" id="IPR023827">
    <property type="entry name" value="Peptidase_S8_Asp-AS"/>
</dbReference>
<gene>
    <name evidence="15" type="ORF">PIIN_02492</name>
</gene>
<dbReference type="Gene3D" id="3.40.50.200">
    <property type="entry name" value="Peptidase S8/S53 domain"/>
    <property type="match status" value="1"/>
</dbReference>
<feature type="signal peptide" evidence="11">
    <location>
        <begin position="1"/>
        <end position="18"/>
    </location>
</feature>
<feature type="domain" description="C5a peptidase/Subtilisin-like protease SBT2-like Fn3-like" evidence="14">
    <location>
        <begin position="604"/>
        <end position="714"/>
    </location>
</feature>
<dbReference type="PROSITE" id="PS00136">
    <property type="entry name" value="SUBTILASE_ASP"/>
    <property type="match status" value="1"/>
</dbReference>
<evidence type="ECO:0000256" key="6">
    <source>
        <dbReference type="ARBA" id="ARBA00022801"/>
    </source>
</evidence>
<dbReference type="PRINTS" id="PR00723">
    <property type="entry name" value="SUBTILISIN"/>
</dbReference>
<evidence type="ECO:0000256" key="10">
    <source>
        <dbReference type="RuleBase" id="RU003355"/>
    </source>
</evidence>
<dbReference type="Gene3D" id="2.60.40.10">
    <property type="entry name" value="Immunoglobulins"/>
    <property type="match status" value="1"/>
</dbReference>
<evidence type="ECO:0000256" key="1">
    <source>
        <dbReference type="ARBA" id="ARBA00011073"/>
    </source>
</evidence>
<dbReference type="SUPFAM" id="SSF52025">
    <property type="entry name" value="PA domain"/>
    <property type="match status" value="1"/>
</dbReference>
<keyword evidence="7 9" id="KW-0720">Serine protease</keyword>
<dbReference type="GO" id="GO:0005615">
    <property type="term" value="C:extracellular space"/>
    <property type="evidence" value="ECO:0007669"/>
    <property type="project" value="TreeGrafter"/>
</dbReference>
<dbReference type="InterPro" id="IPR000209">
    <property type="entry name" value="Peptidase_S8/S53_dom"/>
</dbReference>
<keyword evidence="4 9" id="KW-0645">Protease</keyword>